<dbReference type="InterPro" id="IPR050882">
    <property type="entry name" value="Prepilin_peptidase/N-MTase"/>
</dbReference>
<evidence type="ECO:0000256" key="2">
    <source>
        <dbReference type="ARBA" id="ARBA00005801"/>
    </source>
</evidence>
<dbReference type="Pfam" id="PF06750">
    <property type="entry name" value="A24_N_bact"/>
    <property type="match status" value="1"/>
</dbReference>
<keyword evidence="6 7" id="KW-0472">Membrane</keyword>
<feature type="domain" description="Prepilin peptidase A24 N-terminal" evidence="9">
    <location>
        <begin position="11"/>
        <end position="94"/>
    </location>
</feature>
<feature type="transmembrane region" description="Helical" evidence="7">
    <location>
        <begin position="127"/>
        <end position="145"/>
    </location>
</feature>
<dbReference type="PANTHER" id="PTHR30487">
    <property type="entry name" value="TYPE 4 PREPILIN-LIKE PROTEINS LEADER PEPTIDE-PROCESSING ENZYME"/>
    <property type="match status" value="1"/>
</dbReference>
<proteinExistence type="inferred from homology"/>
<dbReference type="Pfam" id="PF01478">
    <property type="entry name" value="Peptidase_A24"/>
    <property type="match status" value="1"/>
</dbReference>
<reference evidence="10" key="1">
    <citation type="submission" date="2020-05" db="EMBL/GenBank/DDBJ databases">
        <authorList>
            <person name="Chiriac C."/>
            <person name="Salcher M."/>
            <person name="Ghai R."/>
            <person name="Kavagutti S V."/>
        </authorList>
    </citation>
    <scope>NUCLEOTIDE SEQUENCE</scope>
</reference>
<evidence type="ECO:0000259" key="8">
    <source>
        <dbReference type="Pfam" id="PF01478"/>
    </source>
</evidence>
<name>A0A6J6FZR4_9ZZZZ</name>
<dbReference type="GO" id="GO:0004190">
    <property type="term" value="F:aspartic-type endopeptidase activity"/>
    <property type="evidence" value="ECO:0007669"/>
    <property type="project" value="InterPro"/>
</dbReference>
<protein>
    <submittedName>
        <fullName evidence="10">Unannotated protein</fullName>
    </submittedName>
</protein>
<sequence length="258" mass="27203">MGAGWIVGAAVTGLLIGSFLTVVTERVPAGESIVAPGSRCGACGLRLGPLDLVPVFSWLALRGRCRRCRTSIGIEPLVLELGTAALFVAIVLRFEDSVETVAFCVLVAGLLALSWIDLRIKRLPREISYTTLAIGAPLLVVAALVDDEPRRIWTMVLGAVLATLFMWAVHVLSRGGMGDGDVRLSPLLGAYLGWLGLAYVPVGLFLAFLAGSIVGVIGMIVGRAGRRTALPFGPFLALGTVVAVFVGDAIIDRIWPTV</sequence>
<evidence type="ECO:0000256" key="3">
    <source>
        <dbReference type="ARBA" id="ARBA00022475"/>
    </source>
</evidence>
<feature type="transmembrane region" description="Helical" evidence="7">
    <location>
        <begin position="151"/>
        <end position="172"/>
    </location>
</feature>
<keyword evidence="5 7" id="KW-1133">Transmembrane helix</keyword>
<accession>A0A6J6FZR4</accession>
<feature type="transmembrane region" description="Helical" evidence="7">
    <location>
        <begin position="72"/>
        <end position="94"/>
    </location>
</feature>
<keyword evidence="4 7" id="KW-0812">Transmembrane</keyword>
<evidence type="ECO:0000259" key="9">
    <source>
        <dbReference type="Pfam" id="PF06750"/>
    </source>
</evidence>
<evidence type="ECO:0000256" key="7">
    <source>
        <dbReference type="SAM" id="Phobius"/>
    </source>
</evidence>
<dbReference type="Gene3D" id="1.20.120.1220">
    <property type="match status" value="1"/>
</dbReference>
<keyword evidence="3" id="KW-1003">Cell membrane</keyword>
<feature type="transmembrane region" description="Helical" evidence="7">
    <location>
        <begin position="232"/>
        <end position="251"/>
    </location>
</feature>
<feature type="domain" description="Prepilin type IV endopeptidase peptidase" evidence="8">
    <location>
        <begin position="104"/>
        <end position="216"/>
    </location>
</feature>
<evidence type="ECO:0000256" key="5">
    <source>
        <dbReference type="ARBA" id="ARBA00022989"/>
    </source>
</evidence>
<feature type="transmembrane region" description="Helical" evidence="7">
    <location>
        <begin position="192"/>
        <end position="220"/>
    </location>
</feature>
<dbReference type="EMBL" id="CAEZSR010000242">
    <property type="protein sequence ID" value="CAB4592454.1"/>
    <property type="molecule type" value="Genomic_DNA"/>
</dbReference>
<dbReference type="InterPro" id="IPR000045">
    <property type="entry name" value="Prepilin_IV_endopep_pep"/>
</dbReference>
<evidence type="ECO:0000256" key="4">
    <source>
        <dbReference type="ARBA" id="ARBA00022692"/>
    </source>
</evidence>
<gene>
    <name evidence="10" type="ORF">UFOPK1493_03816</name>
</gene>
<dbReference type="GO" id="GO:0005886">
    <property type="term" value="C:plasma membrane"/>
    <property type="evidence" value="ECO:0007669"/>
    <property type="project" value="UniProtKB-SubCell"/>
</dbReference>
<evidence type="ECO:0000256" key="1">
    <source>
        <dbReference type="ARBA" id="ARBA00004651"/>
    </source>
</evidence>
<feature type="transmembrane region" description="Helical" evidence="7">
    <location>
        <begin position="100"/>
        <end position="120"/>
    </location>
</feature>
<dbReference type="AlphaFoldDB" id="A0A6J6FZR4"/>
<organism evidence="10">
    <name type="scientific">freshwater metagenome</name>
    <dbReference type="NCBI Taxonomy" id="449393"/>
    <lineage>
        <taxon>unclassified sequences</taxon>
        <taxon>metagenomes</taxon>
        <taxon>ecological metagenomes</taxon>
    </lineage>
</organism>
<evidence type="ECO:0000313" key="10">
    <source>
        <dbReference type="EMBL" id="CAB4592454.1"/>
    </source>
</evidence>
<dbReference type="InterPro" id="IPR010627">
    <property type="entry name" value="Prepilin_pept_A24_N"/>
</dbReference>
<comment type="similarity">
    <text evidence="2">Belongs to the peptidase A24 family.</text>
</comment>
<evidence type="ECO:0000256" key="6">
    <source>
        <dbReference type="ARBA" id="ARBA00023136"/>
    </source>
</evidence>
<dbReference type="GO" id="GO:0006465">
    <property type="term" value="P:signal peptide processing"/>
    <property type="evidence" value="ECO:0007669"/>
    <property type="project" value="TreeGrafter"/>
</dbReference>
<dbReference type="PANTHER" id="PTHR30487:SF0">
    <property type="entry name" value="PREPILIN LEADER PEPTIDASE_N-METHYLTRANSFERASE-RELATED"/>
    <property type="match status" value="1"/>
</dbReference>
<comment type="subcellular location">
    <subcellularLocation>
        <location evidence="1">Cell membrane</location>
        <topology evidence="1">Multi-pass membrane protein</topology>
    </subcellularLocation>
</comment>
<feature type="transmembrane region" description="Helical" evidence="7">
    <location>
        <begin position="6"/>
        <end position="23"/>
    </location>
</feature>